<comment type="similarity">
    <text evidence="2 10">Belongs to the beta sliding clamp family.</text>
</comment>
<dbReference type="Gene3D" id="3.70.10.10">
    <property type="match status" value="1"/>
</dbReference>
<evidence type="ECO:0000256" key="3">
    <source>
        <dbReference type="ARBA" id="ARBA00021035"/>
    </source>
</evidence>
<protein>
    <recommendedName>
        <fullName evidence="3 10">Beta sliding clamp</fullName>
    </recommendedName>
</protein>
<dbReference type="SMART" id="SM00480">
    <property type="entry name" value="POL3Bc"/>
    <property type="match status" value="1"/>
</dbReference>
<dbReference type="InterPro" id="IPR022635">
    <property type="entry name" value="DNA_polIII_beta_C"/>
</dbReference>
<organism evidence="14 15">
    <name type="scientific">Lentihominibacter hominis</name>
    <dbReference type="NCBI Taxonomy" id="2763645"/>
    <lineage>
        <taxon>Bacteria</taxon>
        <taxon>Bacillati</taxon>
        <taxon>Bacillota</taxon>
        <taxon>Clostridia</taxon>
        <taxon>Peptostreptococcales</taxon>
        <taxon>Anaerovoracaceae</taxon>
        <taxon>Lentihominibacter</taxon>
    </lineage>
</organism>
<name>A0A926E9F7_9FIRM</name>
<evidence type="ECO:0000256" key="10">
    <source>
        <dbReference type="PIRNR" id="PIRNR000804"/>
    </source>
</evidence>
<feature type="domain" description="DNA polymerase III beta sliding clamp central" evidence="12">
    <location>
        <begin position="133"/>
        <end position="243"/>
    </location>
</feature>
<feature type="domain" description="DNA polymerase III beta sliding clamp C-terminal" evidence="13">
    <location>
        <begin position="247"/>
        <end position="367"/>
    </location>
</feature>
<dbReference type="GO" id="GO:0003887">
    <property type="term" value="F:DNA-directed DNA polymerase activity"/>
    <property type="evidence" value="ECO:0007669"/>
    <property type="project" value="UniProtKB-UniRule"/>
</dbReference>
<dbReference type="Pfam" id="PF02767">
    <property type="entry name" value="DNA_pol3_beta_2"/>
    <property type="match status" value="1"/>
</dbReference>
<dbReference type="Pfam" id="PF02768">
    <property type="entry name" value="DNA_pol3_beta_3"/>
    <property type="match status" value="1"/>
</dbReference>
<comment type="caution">
    <text evidence="14">The sequence shown here is derived from an EMBL/GenBank/DDBJ whole genome shotgun (WGS) entry which is preliminary data.</text>
</comment>
<gene>
    <name evidence="14" type="primary">dnaN</name>
    <name evidence="14" type="ORF">H8692_03985</name>
</gene>
<dbReference type="CDD" id="cd00140">
    <property type="entry name" value="beta_clamp"/>
    <property type="match status" value="1"/>
</dbReference>
<dbReference type="InterPro" id="IPR022634">
    <property type="entry name" value="DNA_polIII_beta_N"/>
</dbReference>
<dbReference type="Pfam" id="PF00712">
    <property type="entry name" value="DNA_pol3_beta"/>
    <property type="match status" value="1"/>
</dbReference>
<dbReference type="Proteomes" id="UP000610862">
    <property type="component" value="Unassembled WGS sequence"/>
</dbReference>
<sequence>MKFTCNQQTLTKALNTVSKAVSNRTTLPILKGILLEAKANGKLIMTASDLEISIQKETEAYVEEEGSIVVISKLFGDIIRKLPNEEISIESNEENSVLIKTSSSEFTVVSFPVDEFPKIGEKEEIKDDLIFDKEIFKDMVRKTSFAASIDESKGILVGILTEIGREKVSMVALDGFRLALANENMTSAEENKFIISAKIMNEISKIISDDETDDDIRILMGEKKAVFNIGTTEVILRLMEGEFIKYKEIIPKNNDINVIIGKSILLESIERASLLAKEGKNNLIKMTIKNNLLTITSRSEEGNVKEEIIMEKTGDDLEIGFNSKFIIDVLKAIDDEEISMNFKTGTSPCVVKPVEGNSYEYLILPVRIPSM</sequence>
<keyword evidence="5 10" id="KW-0808">Transferase</keyword>
<dbReference type="GO" id="GO:0009360">
    <property type="term" value="C:DNA polymerase III complex"/>
    <property type="evidence" value="ECO:0007669"/>
    <property type="project" value="InterPro"/>
</dbReference>
<evidence type="ECO:0000256" key="2">
    <source>
        <dbReference type="ARBA" id="ARBA00010752"/>
    </source>
</evidence>
<dbReference type="GO" id="GO:0006271">
    <property type="term" value="P:DNA strand elongation involved in DNA replication"/>
    <property type="evidence" value="ECO:0007669"/>
    <property type="project" value="TreeGrafter"/>
</dbReference>
<dbReference type="GO" id="GO:0005737">
    <property type="term" value="C:cytoplasm"/>
    <property type="evidence" value="ECO:0007669"/>
    <property type="project" value="UniProtKB-SubCell"/>
</dbReference>
<dbReference type="GO" id="GO:0003677">
    <property type="term" value="F:DNA binding"/>
    <property type="evidence" value="ECO:0007669"/>
    <property type="project" value="UniProtKB-UniRule"/>
</dbReference>
<comment type="subunit">
    <text evidence="10">Forms a ring-shaped head-to-tail homodimer around DNA.</text>
</comment>
<evidence type="ECO:0000256" key="6">
    <source>
        <dbReference type="ARBA" id="ARBA00022695"/>
    </source>
</evidence>
<comment type="subcellular location">
    <subcellularLocation>
        <location evidence="1 10">Cytoplasm</location>
    </subcellularLocation>
</comment>
<dbReference type="InterPro" id="IPR001001">
    <property type="entry name" value="DNA_polIII_beta"/>
</dbReference>
<keyword evidence="9" id="KW-0238">DNA-binding</keyword>
<reference evidence="14" key="1">
    <citation type="submission" date="2020-08" db="EMBL/GenBank/DDBJ databases">
        <title>Genome public.</title>
        <authorList>
            <person name="Liu C."/>
            <person name="Sun Q."/>
        </authorList>
    </citation>
    <scope>NUCLEOTIDE SEQUENCE</scope>
    <source>
        <strain evidence="14">NSJ-24</strain>
    </source>
</reference>
<dbReference type="InterPro" id="IPR046938">
    <property type="entry name" value="DNA_clamp_sf"/>
</dbReference>
<dbReference type="AlphaFoldDB" id="A0A926E9F7"/>
<accession>A0A926E9F7</accession>
<evidence type="ECO:0000259" key="12">
    <source>
        <dbReference type="Pfam" id="PF02767"/>
    </source>
</evidence>
<dbReference type="PIRSF" id="PIRSF000804">
    <property type="entry name" value="DNA_pol_III_b"/>
    <property type="match status" value="1"/>
</dbReference>
<evidence type="ECO:0000256" key="8">
    <source>
        <dbReference type="ARBA" id="ARBA00022932"/>
    </source>
</evidence>
<comment type="function">
    <text evidence="10">Confers DNA tethering and processivity to DNA polymerases and other proteins. Acts as a clamp, forming a ring around DNA (a reaction catalyzed by the clamp-loading complex) which diffuses in an ATP-independent manner freely and bidirectionally along dsDNA. Initially characterized for its ability to contact the catalytic subunit of DNA polymerase III (Pol III), a complex, multichain enzyme responsible for most of the replicative synthesis in bacteria; Pol III exhibits 3'-5' exonuclease proofreading activity. The beta chain is required for initiation of replication as well as for processivity of DNA replication.</text>
</comment>
<keyword evidence="7 10" id="KW-0235">DNA replication</keyword>
<dbReference type="InterPro" id="IPR022637">
    <property type="entry name" value="DNA_polIII_beta_cen"/>
</dbReference>
<evidence type="ECO:0000256" key="7">
    <source>
        <dbReference type="ARBA" id="ARBA00022705"/>
    </source>
</evidence>
<dbReference type="RefSeq" id="WP_187525033.1">
    <property type="nucleotide sequence ID" value="NZ_JACRTA010000001.1"/>
</dbReference>
<dbReference type="GO" id="GO:0008408">
    <property type="term" value="F:3'-5' exonuclease activity"/>
    <property type="evidence" value="ECO:0007669"/>
    <property type="project" value="InterPro"/>
</dbReference>
<evidence type="ECO:0000256" key="9">
    <source>
        <dbReference type="ARBA" id="ARBA00023125"/>
    </source>
</evidence>
<dbReference type="PANTHER" id="PTHR30478">
    <property type="entry name" value="DNA POLYMERASE III SUBUNIT BETA"/>
    <property type="match status" value="1"/>
</dbReference>
<evidence type="ECO:0000259" key="13">
    <source>
        <dbReference type="Pfam" id="PF02768"/>
    </source>
</evidence>
<feature type="domain" description="DNA polymerase III beta sliding clamp N-terminal" evidence="11">
    <location>
        <begin position="1"/>
        <end position="119"/>
    </location>
</feature>
<keyword evidence="4 10" id="KW-0963">Cytoplasm</keyword>
<evidence type="ECO:0000256" key="1">
    <source>
        <dbReference type="ARBA" id="ARBA00004496"/>
    </source>
</evidence>
<keyword evidence="15" id="KW-1185">Reference proteome</keyword>
<evidence type="ECO:0000256" key="5">
    <source>
        <dbReference type="ARBA" id="ARBA00022679"/>
    </source>
</evidence>
<dbReference type="PANTHER" id="PTHR30478:SF0">
    <property type="entry name" value="BETA SLIDING CLAMP"/>
    <property type="match status" value="1"/>
</dbReference>
<keyword evidence="6 10" id="KW-0548">Nucleotidyltransferase</keyword>
<evidence type="ECO:0000313" key="15">
    <source>
        <dbReference type="Proteomes" id="UP000610862"/>
    </source>
</evidence>
<dbReference type="Gene3D" id="3.10.150.10">
    <property type="entry name" value="DNA Polymerase III, subunit A, domain 2"/>
    <property type="match status" value="1"/>
</dbReference>
<evidence type="ECO:0000259" key="11">
    <source>
        <dbReference type="Pfam" id="PF00712"/>
    </source>
</evidence>
<dbReference type="NCBIfam" id="TIGR00663">
    <property type="entry name" value="dnan"/>
    <property type="match status" value="1"/>
</dbReference>
<keyword evidence="8 10" id="KW-0239">DNA-directed DNA polymerase</keyword>
<dbReference type="SUPFAM" id="SSF55979">
    <property type="entry name" value="DNA clamp"/>
    <property type="match status" value="3"/>
</dbReference>
<dbReference type="EMBL" id="JACRTA010000001">
    <property type="protein sequence ID" value="MBC8567926.1"/>
    <property type="molecule type" value="Genomic_DNA"/>
</dbReference>
<evidence type="ECO:0000313" key="14">
    <source>
        <dbReference type="EMBL" id="MBC8567926.1"/>
    </source>
</evidence>
<evidence type="ECO:0000256" key="4">
    <source>
        <dbReference type="ARBA" id="ARBA00022490"/>
    </source>
</evidence>
<proteinExistence type="inferred from homology"/>